<evidence type="ECO:0000256" key="1">
    <source>
        <dbReference type="ARBA" id="ARBA00009437"/>
    </source>
</evidence>
<dbReference type="Pfam" id="PF00126">
    <property type="entry name" value="HTH_1"/>
    <property type="match status" value="1"/>
</dbReference>
<dbReference type="SUPFAM" id="SSF53850">
    <property type="entry name" value="Periplasmic binding protein-like II"/>
    <property type="match status" value="1"/>
</dbReference>
<dbReference type="PANTHER" id="PTHR30537">
    <property type="entry name" value="HTH-TYPE TRANSCRIPTIONAL REGULATOR"/>
    <property type="match status" value="1"/>
</dbReference>
<dbReference type="EMBL" id="FNKP01000004">
    <property type="protein sequence ID" value="SDR54722.1"/>
    <property type="molecule type" value="Genomic_DNA"/>
</dbReference>
<evidence type="ECO:0000256" key="2">
    <source>
        <dbReference type="ARBA" id="ARBA00023015"/>
    </source>
</evidence>
<dbReference type="InterPro" id="IPR036388">
    <property type="entry name" value="WH-like_DNA-bd_sf"/>
</dbReference>
<feature type="domain" description="HTH lysR-type" evidence="5">
    <location>
        <begin position="19"/>
        <end position="76"/>
    </location>
</feature>
<dbReference type="InterPro" id="IPR005119">
    <property type="entry name" value="LysR_subst-bd"/>
</dbReference>
<dbReference type="SUPFAM" id="SSF46785">
    <property type="entry name" value="Winged helix' DNA-binding domain"/>
    <property type="match status" value="1"/>
</dbReference>
<evidence type="ECO:0000313" key="7">
    <source>
        <dbReference type="Proteomes" id="UP000183487"/>
    </source>
</evidence>
<comment type="similarity">
    <text evidence="1">Belongs to the LysR transcriptional regulatory family.</text>
</comment>
<dbReference type="PRINTS" id="PR00039">
    <property type="entry name" value="HTHLYSR"/>
</dbReference>
<dbReference type="Gene3D" id="3.40.190.10">
    <property type="entry name" value="Periplasmic binding protein-like II"/>
    <property type="match status" value="2"/>
</dbReference>
<dbReference type="InterPro" id="IPR058163">
    <property type="entry name" value="LysR-type_TF_proteobact-type"/>
</dbReference>
<keyword evidence="2" id="KW-0805">Transcription regulation</keyword>
<reference evidence="7" key="1">
    <citation type="submission" date="2016-10" db="EMBL/GenBank/DDBJ databases">
        <authorList>
            <person name="Varghese N."/>
        </authorList>
    </citation>
    <scope>NUCLEOTIDE SEQUENCE [LARGE SCALE GENOMIC DNA]</scope>
    <source>
        <strain evidence="7">GAS106B</strain>
    </source>
</reference>
<dbReference type="AlphaFoldDB" id="A0A1H1JY32"/>
<dbReference type="GO" id="GO:0043565">
    <property type="term" value="F:sequence-specific DNA binding"/>
    <property type="evidence" value="ECO:0007669"/>
    <property type="project" value="TreeGrafter"/>
</dbReference>
<gene>
    <name evidence="6" type="ORF">SAMN05443245_7492</name>
</gene>
<dbReference type="Proteomes" id="UP000183487">
    <property type="component" value="Unassembled WGS sequence"/>
</dbReference>
<dbReference type="Pfam" id="PF03466">
    <property type="entry name" value="LysR_substrate"/>
    <property type="match status" value="1"/>
</dbReference>
<keyword evidence="4" id="KW-0804">Transcription</keyword>
<dbReference type="Gene3D" id="1.10.10.10">
    <property type="entry name" value="Winged helix-like DNA-binding domain superfamily/Winged helix DNA-binding domain"/>
    <property type="match status" value="1"/>
</dbReference>
<accession>A0A1H1JY32</accession>
<evidence type="ECO:0000259" key="5">
    <source>
        <dbReference type="PROSITE" id="PS50931"/>
    </source>
</evidence>
<dbReference type="OrthoDB" id="9178397at2"/>
<proteinExistence type="inferred from homology"/>
<dbReference type="PROSITE" id="PS50931">
    <property type="entry name" value="HTH_LYSR"/>
    <property type="match status" value="1"/>
</dbReference>
<organism evidence="6 7">
    <name type="scientific">Paraburkholderia fungorum</name>
    <dbReference type="NCBI Taxonomy" id="134537"/>
    <lineage>
        <taxon>Bacteria</taxon>
        <taxon>Pseudomonadati</taxon>
        <taxon>Pseudomonadota</taxon>
        <taxon>Betaproteobacteria</taxon>
        <taxon>Burkholderiales</taxon>
        <taxon>Burkholderiaceae</taxon>
        <taxon>Paraburkholderia</taxon>
    </lineage>
</organism>
<sequence length="310" mass="34315">MNSHGIGEADSRKSKRKLPSLHALRCMEAAVREESFTRAAESLHLTHGAVSRAVRLLEEELGVPLFERRNRRVFATAAGRKLAEAVSLGFELVANACEELREASDDTTLTLACEPTLMMRWLIPNLPSLQNFRPQINVHLVAASGPALGSGVDMAIRRNDVEWGTGIEAVKLFEERVGPVCRSDLVNRYFGKRHGLPYTKAAAPILHTRTRESAWDTWSSITRTSLQNTSEETFEHFYFSLQAASAGLGVAIGPWLLVRDEIKSGQLAAPMGFVEDGSTYFLVSRRPFVSSPARTAVRDWLHELASSARD</sequence>
<name>A0A1H1JY32_9BURK</name>
<protein>
    <submittedName>
        <fullName evidence="6">Transcriptional regulator, LysR family</fullName>
    </submittedName>
</protein>
<evidence type="ECO:0000313" key="6">
    <source>
        <dbReference type="EMBL" id="SDR54722.1"/>
    </source>
</evidence>
<dbReference type="RefSeq" id="WP_074774275.1">
    <property type="nucleotide sequence ID" value="NZ_FNKP01000004.1"/>
</dbReference>
<dbReference type="GO" id="GO:0003700">
    <property type="term" value="F:DNA-binding transcription factor activity"/>
    <property type="evidence" value="ECO:0007669"/>
    <property type="project" value="InterPro"/>
</dbReference>
<dbReference type="InterPro" id="IPR000847">
    <property type="entry name" value="LysR_HTH_N"/>
</dbReference>
<evidence type="ECO:0000256" key="4">
    <source>
        <dbReference type="ARBA" id="ARBA00023163"/>
    </source>
</evidence>
<keyword evidence="3" id="KW-0238">DNA-binding</keyword>
<dbReference type="InterPro" id="IPR036390">
    <property type="entry name" value="WH_DNA-bd_sf"/>
</dbReference>
<dbReference type="GO" id="GO:0006351">
    <property type="term" value="P:DNA-templated transcription"/>
    <property type="evidence" value="ECO:0007669"/>
    <property type="project" value="TreeGrafter"/>
</dbReference>
<evidence type="ECO:0000256" key="3">
    <source>
        <dbReference type="ARBA" id="ARBA00023125"/>
    </source>
</evidence>
<keyword evidence="7" id="KW-1185">Reference proteome</keyword>
<dbReference type="PANTHER" id="PTHR30537:SF74">
    <property type="entry name" value="HTH-TYPE TRANSCRIPTIONAL REGULATOR TRPI"/>
    <property type="match status" value="1"/>
</dbReference>